<evidence type="ECO:0000313" key="8">
    <source>
        <dbReference type="Proteomes" id="UP000541444"/>
    </source>
</evidence>
<evidence type="ECO:0000256" key="2">
    <source>
        <dbReference type="ARBA" id="ARBA00022771"/>
    </source>
</evidence>
<feature type="region of interest" description="Disordered" evidence="5">
    <location>
        <begin position="250"/>
        <end position="278"/>
    </location>
</feature>
<comment type="caution">
    <text evidence="7">The sequence shown here is derived from an EMBL/GenBank/DDBJ whole genome shotgun (WGS) entry which is preliminary data.</text>
</comment>
<dbReference type="GO" id="GO:0008270">
    <property type="term" value="F:zinc ion binding"/>
    <property type="evidence" value="ECO:0007669"/>
    <property type="project" value="UniProtKB-KW"/>
</dbReference>
<dbReference type="Pfam" id="PF20179">
    <property type="entry name" value="MSS51_C"/>
    <property type="match status" value="1"/>
</dbReference>
<reference evidence="7 8" key="1">
    <citation type="journal article" date="2020" name="IScience">
        <title>Genome Sequencing of the Endangered Kingdonia uniflora (Circaeasteraceae, Ranunculales) Reveals Potential Mechanisms of Evolutionary Specialization.</title>
        <authorList>
            <person name="Sun Y."/>
            <person name="Deng T."/>
            <person name="Zhang A."/>
            <person name="Moore M.J."/>
            <person name="Landis J.B."/>
            <person name="Lin N."/>
            <person name="Zhang H."/>
            <person name="Zhang X."/>
            <person name="Huang J."/>
            <person name="Zhang X."/>
            <person name="Sun H."/>
            <person name="Wang H."/>
        </authorList>
    </citation>
    <scope>NUCLEOTIDE SEQUENCE [LARGE SCALE GENOMIC DNA]</scope>
    <source>
        <strain evidence="7">TB1705</strain>
        <tissue evidence="7">Leaf</tissue>
    </source>
</reference>
<feature type="domain" description="MYND-type" evidence="6">
    <location>
        <begin position="297"/>
        <end position="338"/>
    </location>
</feature>
<dbReference type="EMBL" id="JACGCM010000704">
    <property type="protein sequence ID" value="KAF6168051.1"/>
    <property type="molecule type" value="Genomic_DNA"/>
</dbReference>
<dbReference type="OrthoDB" id="432970at2759"/>
<gene>
    <name evidence="7" type="ORF">GIB67_011436</name>
</gene>
<sequence>MDVHLKDLFTRYNVQFGSGPGIGPGSGTCLLKIDKIASGFIESMFRASAALYRTNPWMRLRSTHLFGVRVGKDSDWVGKKQPFSCVQFVGGCAEGGDLGFHLFRSEADAKKCLGFNETVRVPGVEFLRVVYEVEVLLVGCNRRMVKSLSLEASGGDRYSLIDVARCSTMGGVGFRNPTIEELRFVYGFMKGMCMLHSLLEEDRDSGPKWSRVITFKSFIETVDVQWPMEMVSSHGFDVVAVTITHPPSNNVYKEKGSGTRTRTRTLSPTPSKYSDSPKEEEVFSDGIVNWGSGNRKCAMCEDEINVEMSISCGRCRGVVYCGDVCKRNHSKEIHKSMCGLYTAMMERGEELAMKIFKFPCLAEDPCKWLETLGTHRKGMWRRMCNCFSHCPFGMLPVTSFSDSWGGLSEGEYSCDLSISGPTPILLSGWPEYYNLRFLPLSSPVATILSYPLTLYHILMTLNISSKSLFLEDKEVIVHYLGPEGELDWMPAFAEIGYLLNGLGNLQIVMVGPEVPPNLSGNVLGISSRVRVNFVSGVYQDEVTYLPSPDVVVALNCGLESYANWGGALDLINSMNVPAFFTEASEISCANVKQVLRDARLHITHPVTPNPFRSPLSNQGLSNNLPSYSNGFVFGVNT</sequence>
<organism evidence="7 8">
    <name type="scientific">Kingdonia uniflora</name>
    <dbReference type="NCBI Taxonomy" id="39325"/>
    <lineage>
        <taxon>Eukaryota</taxon>
        <taxon>Viridiplantae</taxon>
        <taxon>Streptophyta</taxon>
        <taxon>Embryophyta</taxon>
        <taxon>Tracheophyta</taxon>
        <taxon>Spermatophyta</taxon>
        <taxon>Magnoliopsida</taxon>
        <taxon>Ranunculales</taxon>
        <taxon>Circaeasteraceae</taxon>
        <taxon>Kingdonia</taxon>
    </lineage>
</organism>
<dbReference type="Proteomes" id="UP000541444">
    <property type="component" value="Unassembled WGS sequence"/>
</dbReference>
<dbReference type="AlphaFoldDB" id="A0A7J7NLC6"/>
<dbReference type="Gene3D" id="6.10.140.2220">
    <property type="match status" value="1"/>
</dbReference>
<dbReference type="PANTHER" id="PTHR47570">
    <property type="entry name" value="ZINC ION BINDING PROTEIN"/>
    <property type="match status" value="1"/>
</dbReference>
<dbReference type="InterPro" id="IPR046824">
    <property type="entry name" value="Mss51-like_C"/>
</dbReference>
<dbReference type="SUPFAM" id="SSF144232">
    <property type="entry name" value="HIT/MYND zinc finger-like"/>
    <property type="match status" value="1"/>
</dbReference>
<dbReference type="Pfam" id="PF01753">
    <property type="entry name" value="zf-MYND"/>
    <property type="match status" value="1"/>
</dbReference>
<dbReference type="PROSITE" id="PS50865">
    <property type="entry name" value="ZF_MYND_2"/>
    <property type="match status" value="1"/>
</dbReference>
<evidence type="ECO:0000256" key="5">
    <source>
        <dbReference type="SAM" id="MobiDB-lite"/>
    </source>
</evidence>
<keyword evidence="1" id="KW-0479">Metal-binding</keyword>
<dbReference type="InterPro" id="IPR002893">
    <property type="entry name" value="Znf_MYND"/>
</dbReference>
<keyword evidence="8" id="KW-1185">Reference proteome</keyword>
<evidence type="ECO:0000259" key="6">
    <source>
        <dbReference type="PROSITE" id="PS50865"/>
    </source>
</evidence>
<protein>
    <recommendedName>
        <fullName evidence="6">MYND-type domain-containing protein</fullName>
    </recommendedName>
</protein>
<evidence type="ECO:0000313" key="7">
    <source>
        <dbReference type="EMBL" id="KAF6168051.1"/>
    </source>
</evidence>
<accession>A0A7J7NLC6</accession>
<evidence type="ECO:0000256" key="1">
    <source>
        <dbReference type="ARBA" id="ARBA00022723"/>
    </source>
</evidence>
<name>A0A7J7NLC6_9MAGN</name>
<evidence type="ECO:0000256" key="3">
    <source>
        <dbReference type="ARBA" id="ARBA00022833"/>
    </source>
</evidence>
<evidence type="ECO:0000256" key="4">
    <source>
        <dbReference type="PROSITE-ProRule" id="PRU00134"/>
    </source>
</evidence>
<dbReference type="PANTHER" id="PTHR47570:SF2">
    <property type="entry name" value="MYND-TYPE DOMAIN-CONTAINING PROTEIN"/>
    <property type="match status" value="1"/>
</dbReference>
<keyword evidence="2 4" id="KW-0863">Zinc-finger</keyword>
<dbReference type="PROSITE" id="PS01360">
    <property type="entry name" value="ZF_MYND_1"/>
    <property type="match status" value="1"/>
</dbReference>
<proteinExistence type="predicted"/>
<keyword evidence="3" id="KW-0862">Zinc</keyword>